<evidence type="ECO:0000313" key="2">
    <source>
        <dbReference type="Proteomes" id="UP000822476"/>
    </source>
</evidence>
<dbReference type="EMBL" id="JTDE01020850">
    <property type="protein sequence ID" value="KAF7233727.1"/>
    <property type="molecule type" value="Genomic_DNA"/>
</dbReference>
<dbReference type="Proteomes" id="UP000822476">
    <property type="component" value="Unassembled WGS sequence"/>
</dbReference>
<evidence type="ECO:0000313" key="1">
    <source>
        <dbReference type="EMBL" id="KAF7233727.1"/>
    </source>
</evidence>
<sequence length="195" mass="22674">MNSETHGLKWEIQMKKTNMMHYLPKYDENNVESDPRQSHTSHYPDGELNVNVYQGPHTVPLLLKGTEHNSQEAAYIMEEAQELGSSENETLKLRREYLKTQVALLEAQKDSLDKSNFMRGLVSGPSLIDITPNAKCDLDDRYQKLAEELQQQTTALRTERERAFKYRLQYEASESARFILEEKFNLARTEFQADK</sequence>
<dbReference type="AlphaFoldDB" id="A0A8S9YGW1"/>
<protein>
    <submittedName>
        <fullName evidence="1">Uncharacterized protein</fullName>
    </submittedName>
</protein>
<accession>A0A8S9YGW1</accession>
<comment type="caution">
    <text evidence="1">The sequence shown here is derived from an EMBL/GenBank/DDBJ whole genome shotgun (WGS) entry which is preliminary data.</text>
</comment>
<dbReference type="OrthoDB" id="10408011at2759"/>
<reference evidence="1" key="1">
    <citation type="submission" date="2019-07" db="EMBL/GenBank/DDBJ databases">
        <title>Annotation for the trematode Paragonimus miyazaki's.</title>
        <authorList>
            <person name="Choi Y.-J."/>
        </authorList>
    </citation>
    <scope>NUCLEOTIDE SEQUENCE</scope>
    <source>
        <strain evidence="1">Japan</strain>
    </source>
</reference>
<organism evidence="1 2">
    <name type="scientific">Paragonimus skrjabini miyazakii</name>
    <dbReference type="NCBI Taxonomy" id="59628"/>
    <lineage>
        <taxon>Eukaryota</taxon>
        <taxon>Metazoa</taxon>
        <taxon>Spiralia</taxon>
        <taxon>Lophotrochozoa</taxon>
        <taxon>Platyhelminthes</taxon>
        <taxon>Trematoda</taxon>
        <taxon>Digenea</taxon>
        <taxon>Plagiorchiida</taxon>
        <taxon>Troglotremata</taxon>
        <taxon>Troglotrematidae</taxon>
        <taxon>Paragonimus</taxon>
    </lineage>
</organism>
<proteinExistence type="predicted"/>
<gene>
    <name evidence="1" type="ORF">EG68_09292</name>
</gene>
<keyword evidence="2" id="KW-1185">Reference proteome</keyword>
<name>A0A8S9YGW1_9TREM</name>
<feature type="non-terminal residue" evidence="1">
    <location>
        <position position="1"/>
    </location>
</feature>